<keyword evidence="4" id="KW-1185">Reference proteome</keyword>
<dbReference type="SMART" id="SM00635">
    <property type="entry name" value="BID_2"/>
    <property type="match status" value="1"/>
</dbReference>
<dbReference type="SUPFAM" id="SSF49373">
    <property type="entry name" value="Invasin/intimin cell-adhesion fragments"/>
    <property type="match status" value="1"/>
</dbReference>
<dbReference type="InterPro" id="IPR003343">
    <property type="entry name" value="Big_2"/>
</dbReference>
<dbReference type="InterPro" id="IPR008964">
    <property type="entry name" value="Invasin/intimin_cell_adhesion"/>
</dbReference>
<protein>
    <submittedName>
        <fullName evidence="3">Mg-chelatase subunit ChlD</fullName>
    </submittedName>
</protein>
<reference evidence="3 4" key="1">
    <citation type="submission" date="2018-03" db="EMBL/GenBank/DDBJ databases">
        <title>Genomic Encyclopedia of Type Strains, Phase III (KMG-III): the genomes of soil and plant-associated and newly described type strains.</title>
        <authorList>
            <person name="Whitman W."/>
        </authorList>
    </citation>
    <scope>NUCLEOTIDE SEQUENCE [LARGE SCALE GENOMIC DNA]</scope>
    <source>
        <strain evidence="3 4">CGMCC 1.07653</strain>
    </source>
</reference>
<dbReference type="Gene3D" id="3.40.50.410">
    <property type="entry name" value="von Willebrand factor, type A domain"/>
    <property type="match status" value="1"/>
</dbReference>
<feature type="domain" description="VWFA" evidence="2">
    <location>
        <begin position="41"/>
        <end position="209"/>
    </location>
</feature>
<dbReference type="InterPro" id="IPR036465">
    <property type="entry name" value="vWFA_dom_sf"/>
</dbReference>
<feature type="signal peptide" evidence="1">
    <location>
        <begin position="1"/>
        <end position="23"/>
    </location>
</feature>
<organism evidence="3 4">
    <name type="scientific">Salsuginibacillus halophilus</name>
    <dbReference type="NCBI Taxonomy" id="517424"/>
    <lineage>
        <taxon>Bacteria</taxon>
        <taxon>Bacillati</taxon>
        <taxon>Bacillota</taxon>
        <taxon>Bacilli</taxon>
        <taxon>Bacillales</taxon>
        <taxon>Bacillaceae</taxon>
        <taxon>Salsuginibacillus</taxon>
    </lineage>
</organism>
<keyword evidence="1" id="KW-0732">Signal</keyword>
<feature type="chain" id="PRO_5038574909" evidence="1">
    <location>
        <begin position="24"/>
        <end position="950"/>
    </location>
</feature>
<accession>A0A2P8HQD8</accession>
<evidence type="ECO:0000313" key="4">
    <source>
        <dbReference type="Proteomes" id="UP000242310"/>
    </source>
</evidence>
<dbReference type="Pfam" id="PF02368">
    <property type="entry name" value="Big_2"/>
    <property type="match status" value="1"/>
</dbReference>
<dbReference type="Pfam" id="PF00092">
    <property type="entry name" value="VWA"/>
    <property type="match status" value="1"/>
</dbReference>
<dbReference type="AlphaFoldDB" id="A0A2P8HQD8"/>
<dbReference type="Gene3D" id="2.60.40.1080">
    <property type="match status" value="1"/>
</dbReference>
<sequence>MKQSWIPAALSAVIAGGSLFAGAPESAAADERVCGTDRGVDFMFVVDDSGSMDWNDTTNSRVSGTQGFIEDTFTEHDRGGVVGFSNEAALVQDLTDNTYNLIDALGEIDMPEGGAYMYTGLDEAMDAFDDTSANEDVMVILNDGRTVDQSRTIDTAAEAARAGVTIYTINLVTEADSDDDMLRALTDASGGEYFSGENATSLENAYEELREYIEGHRAPQTHDDWRLQDDYETSGDLVISSDVRWDLNGYDAEIGGDLVLHDCAHVRVDHGSIEADRVEQFRRATLNLNDSRLETDTLEQHGTLDVNGDTTINVNDELHQGWQGVLNLAGETLNVNGDFTQQGELNMAGGTVVHDDGSFVQEGAINLGGGLLHAQDGLTMEGGPLHGEASVRNIDVAGGELIVDGALGQNVLTQESGQLDVNDGFVEINGNYLINDGWLTMTNGYGGFDTWDSAYDELTFDASLQGDVVRVHGDFTTESERSHGTRDYDHIGEPMPDEGHLTDGFLVVDGNFYALGDDEADANMSDRALDYNESFSSYNFAAEENHRTILTGAGAQGALIEGSNSSFETLEVEGSLHDYAINGAVDFGWQVLLENEKSDNADLGDITINGVTPGSLDASTLHYSNVVVPQNNHSNIQELDVDVTPDDANAEVNIAGDRLDGNDTAELAVEIVSASGDEVNEYTFDVRLETDEDTVDSLSLDRDHVHFIRPSGGGLQPTSETVNATVSPSSALNQDITWTSSNTNVANVNSNGRITPQSNGTATVQAETEDGGYTAAVEVTVEDETDFQSRVDTLADLMEDADLFNAVTSLYSLNDVDVITPGGFINAVNFSGHNIMFPNRLGEVQTAGNVNELMVVANGEDAFQLHETSSGTFQIARGSTTLTFGDSLEFVATNAAGDEIDRIQTMYGINVSSPQSGFNAQYTLDGLLNNPGDFQRLLNEFPPEHLQIDF</sequence>
<dbReference type="Proteomes" id="UP000242310">
    <property type="component" value="Unassembled WGS sequence"/>
</dbReference>
<dbReference type="RefSeq" id="WP_106588000.1">
    <property type="nucleotide sequence ID" value="NZ_PYAV01000004.1"/>
</dbReference>
<gene>
    <name evidence="3" type="ORF">B0H94_10429</name>
</gene>
<proteinExistence type="predicted"/>
<dbReference type="EMBL" id="PYAV01000004">
    <property type="protein sequence ID" value="PSL48429.1"/>
    <property type="molecule type" value="Genomic_DNA"/>
</dbReference>
<name>A0A2P8HQD8_9BACI</name>
<evidence type="ECO:0000259" key="2">
    <source>
        <dbReference type="PROSITE" id="PS50234"/>
    </source>
</evidence>
<evidence type="ECO:0000256" key="1">
    <source>
        <dbReference type="SAM" id="SignalP"/>
    </source>
</evidence>
<dbReference type="SUPFAM" id="SSF53300">
    <property type="entry name" value="vWA-like"/>
    <property type="match status" value="1"/>
</dbReference>
<comment type="caution">
    <text evidence="3">The sequence shown here is derived from an EMBL/GenBank/DDBJ whole genome shotgun (WGS) entry which is preliminary data.</text>
</comment>
<dbReference type="OrthoDB" id="1650483at2"/>
<dbReference type="SMART" id="SM00327">
    <property type="entry name" value="VWA"/>
    <property type="match status" value="1"/>
</dbReference>
<dbReference type="InterPro" id="IPR002035">
    <property type="entry name" value="VWF_A"/>
</dbReference>
<evidence type="ECO:0000313" key="3">
    <source>
        <dbReference type="EMBL" id="PSL48429.1"/>
    </source>
</evidence>
<dbReference type="PROSITE" id="PS50234">
    <property type="entry name" value="VWFA"/>
    <property type="match status" value="1"/>
</dbReference>